<proteinExistence type="inferred from homology"/>
<dbReference type="PANTHER" id="PTHR21008:SF1">
    <property type="entry name" value="25S RRNA (ADENINE(2142)-N(1))-METHYLTRANSFERASE"/>
    <property type="match status" value="1"/>
</dbReference>
<dbReference type="Proteomes" id="UP000799428">
    <property type="component" value="Unassembled WGS sequence"/>
</dbReference>
<dbReference type="SUPFAM" id="SSF53335">
    <property type="entry name" value="S-adenosyl-L-methionine-dependent methyltransferases"/>
    <property type="match status" value="1"/>
</dbReference>
<name>A0A6G1KR35_9PLEO</name>
<dbReference type="EC" id="2.1.1.-" evidence="4"/>
<evidence type="ECO:0000256" key="2">
    <source>
        <dbReference type="ARBA" id="ARBA00022679"/>
    </source>
</evidence>
<dbReference type="PANTHER" id="PTHR21008">
    <property type="entry name" value="S-ADENOSYLMETHIONINE SENSOR UPSTREAM OF MTORC1-RELATED"/>
    <property type="match status" value="1"/>
</dbReference>
<feature type="compositionally biased region" description="Basic residues" evidence="5">
    <location>
        <begin position="1"/>
        <end position="11"/>
    </location>
</feature>
<feature type="binding site" evidence="4">
    <location>
        <position position="143"/>
    </location>
    <ligand>
        <name>S-adenosyl-L-methionine</name>
        <dbReference type="ChEBI" id="CHEBI:59789"/>
    </ligand>
</feature>
<evidence type="ECO:0000256" key="1">
    <source>
        <dbReference type="ARBA" id="ARBA00022603"/>
    </source>
</evidence>
<accession>A0A6G1KR35</accession>
<comment type="similarity">
    <text evidence="4">Belongs to the BMT2 family.</text>
</comment>
<keyword evidence="2 4" id="KW-0808">Transferase</keyword>
<dbReference type="GO" id="GO:0005730">
    <property type="term" value="C:nucleolus"/>
    <property type="evidence" value="ECO:0007669"/>
    <property type="project" value="UniProtKB-SubCell"/>
</dbReference>
<comment type="function">
    <text evidence="4">S-adenosyl-L-methionine-dependent methyltransferase that specifically methylates the N(1) position of an adenine present in helix 65 in 25S rRNA.</text>
</comment>
<dbReference type="InterPro" id="IPR029063">
    <property type="entry name" value="SAM-dependent_MTases_sf"/>
</dbReference>
<dbReference type="Pfam" id="PF11968">
    <property type="entry name" value="Bmt2"/>
    <property type="match status" value="1"/>
</dbReference>
<dbReference type="GO" id="GO:0016433">
    <property type="term" value="F:rRNA (adenine) methyltransferase activity"/>
    <property type="evidence" value="ECO:0007669"/>
    <property type="project" value="UniProtKB-UniRule"/>
</dbReference>
<evidence type="ECO:0000313" key="6">
    <source>
        <dbReference type="EMBL" id="KAF2715298.1"/>
    </source>
</evidence>
<gene>
    <name evidence="6" type="ORF">K504DRAFT_457476</name>
</gene>
<sequence length="291" mass="32392">MAVKKRQKLLSHGRPPVAQKKERMSSKQSRTIIREHHRLEKDHLVALKKGDVELATKFKEAIEKNGGIEGYQAASKQGQSKDRGGDSSRLLVEWLQQAKVLKSDLGIGSALQPPQYRLLEVGALSTQNAISKVPKTIKVTRIDLNSQGEGILQQDFMERPLPTSDNERFDIISLSLVVNFVPDAVARGEMLKRAARFLKAKVDPIASEDAVLPALFLVLPLSCVKNSRYMNDKLLLRIMQNLGFILTNEKKTSKLCYYLFKLANEGNGVKTGKKKLAVDGPGMNNFCIVVQ</sequence>
<evidence type="ECO:0000256" key="4">
    <source>
        <dbReference type="HAMAP-Rule" id="MF_03044"/>
    </source>
</evidence>
<dbReference type="InterPro" id="IPR021867">
    <property type="entry name" value="Bmt2/SAMTOR"/>
</dbReference>
<evidence type="ECO:0000256" key="3">
    <source>
        <dbReference type="ARBA" id="ARBA00022691"/>
    </source>
</evidence>
<organism evidence="6 7">
    <name type="scientific">Pleomassaria siparia CBS 279.74</name>
    <dbReference type="NCBI Taxonomy" id="1314801"/>
    <lineage>
        <taxon>Eukaryota</taxon>
        <taxon>Fungi</taxon>
        <taxon>Dikarya</taxon>
        <taxon>Ascomycota</taxon>
        <taxon>Pezizomycotina</taxon>
        <taxon>Dothideomycetes</taxon>
        <taxon>Pleosporomycetidae</taxon>
        <taxon>Pleosporales</taxon>
        <taxon>Pleomassariaceae</taxon>
        <taxon>Pleomassaria</taxon>
    </lineage>
</organism>
<reference evidence="6" key="1">
    <citation type="journal article" date="2020" name="Stud. Mycol.">
        <title>101 Dothideomycetes genomes: a test case for predicting lifestyles and emergence of pathogens.</title>
        <authorList>
            <person name="Haridas S."/>
            <person name="Albert R."/>
            <person name="Binder M."/>
            <person name="Bloem J."/>
            <person name="Labutti K."/>
            <person name="Salamov A."/>
            <person name="Andreopoulos B."/>
            <person name="Baker S."/>
            <person name="Barry K."/>
            <person name="Bills G."/>
            <person name="Bluhm B."/>
            <person name="Cannon C."/>
            <person name="Castanera R."/>
            <person name="Culley D."/>
            <person name="Daum C."/>
            <person name="Ezra D."/>
            <person name="Gonzalez J."/>
            <person name="Henrissat B."/>
            <person name="Kuo A."/>
            <person name="Liang C."/>
            <person name="Lipzen A."/>
            <person name="Lutzoni F."/>
            <person name="Magnuson J."/>
            <person name="Mondo S."/>
            <person name="Nolan M."/>
            <person name="Ohm R."/>
            <person name="Pangilinan J."/>
            <person name="Park H.-J."/>
            <person name="Ramirez L."/>
            <person name="Alfaro M."/>
            <person name="Sun H."/>
            <person name="Tritt A."/>
            <person name="Yoshinaga Y."/>
            <person name="Zwiers L.-H."/>
            <person name="Turgeon B."/>
            <person name="Goodwin S."/>
            <person name="Spatafora J."/>
            <person name="Crous P."/>
            <person name="Grigoriev I."/>
        </authorList>
    </citation>
    <scope>NUCLEOTIDE SEQUENCE</scope>
    <source>
        <strain evidence="6">CBS 279.74</strain>
    </source>
</reference>
<dbReference type="OrthoDB" id="5954793at2759"/>
<evidence type="ECO:0000256" key="5">
    <source>
        <dbReference type="SAM" id="MobiDB-lite"/>
    </source>
</evidence>
<keyword evidence="7" id="KW-1185">Reference proteome</keyword>
<feature type="binding site" evidence="4">
    <location>
        <position position="122"/>
    </location>
    <ligand>
        <name>S-adenosyl-L-methionine</name>
        <dbReference type="ChEBI" id="CHEBI:59789"/>
    </ligand>
</feature>
<comment type="subcellular location">
    <subcellularLocation>
        <location evidence="4">Nucleus</location>
        <location evidence="4">Nucleolus</location>
    </subcellularLocation>
</comment>
<keyword evidence="1 4" id="KW-0489">Methyltransferase</keyword>
<keyword evidence="4" id="KW-0539">Nucleus</keyword>
<dbReference type="HAMAP" id="MF_03044">
    <property type="entry name" value="BMT2"/>
    <property type="match status" value="1"/>
</dbReference>
<dbReference type="AlphaFoldDB" id="A0A6G1KR35"/>
<keyword evidence="3 4" id="KW-0949">S-adenosyl-L-methionine</keyword>
<evidence type="ECO:0000313" key="7">
    <source>
        <dbReference type="Proteomes" id="UP000799428"/>
    </source>
</evidence>
<dbReference type="EMBL" id="MU005764">
    <property type="protein sequence ID" value="KAF2715298.1"/>
    <property type="molecule type" value="Genomic_DNA"/>
</dbReference>
<feature type="region of interest" description="Disordered" evidence="5">
    <location>
        <begin position="1"/>
        <end position="30"/>
    </location>
</feature>
<protein>
    <recommendedName>
        <fullName evidence="4">25S rRNA adenine-N(1) methyltransferase</fullName>
        <ecNumber evidence="4">2.1.1.-</ecNumber>
    </recommendedName>
</protein>